<dbReference type="InterPro" id="IPR010998">
    <property type="entry name" value="Integrase_recombinase_N"/>
</dbReference>
<dbReference type="InterPro" id="IPR002104">
    <property type="entry name" value="Integrase_catalytic"/>
</dbReference>
<organism evidence="7 8">
    <name type="scientific">Halobellus rarus</name>
    <dbReference type="NCBI Taxonomy" id="1126237"/>
    <lineage>
        <taxon>Archaea</taxon>
        <taxon>Methanobacteriati</taxon>
        <taxon>Methanobacteriota</taxon>
        <taxon>Stenosarchaea group</taxon>
        <taxon>Halobacteria</taxon>
        <taxon>Halobacteriales</taxon>
        <taxon>Haloferacaceae</taxon>
        <taxon>Halobellus</taxon>
    </lineage>
</organism>
<keyword evidence="8" id="KW-1185">Reference proteome</keyword>
<dbReference type="InterPro" id="IPR011010">
    <property type="entry name" value="DNA_brk_join_enz"/>
</dbReference>
<sequence length="362" mass="40665">MSVGAADESDLEDPIGYFLQDMTYHGKSDRTREAYKRVLRRFEDFLADSSRNPRGIGIEPDDATHRDCMAWIHSLRHGDLADSTVATYASYLHRFYAYLAQVGAFDSNPMTLVMEEMDERIDTNPSRRDVSVPAMREFLAEIAHPMDHAVVVTLLKTGIRVGELCNLDLRDIVLSEGTSNARDTALAAVSSAEVSPRAQLENRGPSLYVSAEPAAGEVLAGEERTASNKRKRSTIVPVDEELATALRRWLAIRPETRSPAEPLFCSTSGSWGSRLTPDMVHHLVERHATDSGWYRSGGGAEENVTPHYFRHFFTTHLRDRTGDRGIVKYLRGDVGGDIIDTYTHNWGDRVRQTYESHIYSLY</sequence>
<dbReference type="PROSITE" id="PS51898">
    <property type="entry name" value="TYR_RECOMBINASE"/>
    <property type="match status" value="1"/>
</dbReference>
<dbReference type="EMBL" id="JBHUDK010000006">
    <property type="protein sequence ID" value="MFD1598813.1"/>
    <property type="molecule type" value="Genomic_DNA"/>
</dbReference>
<dbReference type="RefSeq" id="WP_256420350.1">
    <property type="nucleotide sequence ID" value="NZ_JANHDI010000002.1"/>
</dbReference>
<dbReference type="InterPro" id="IPR004107">
    <property type="entry name" value="Integrase_SAM-like_N"/>
</dbReference>
<evidence type="ECO:0000256" key="3">
    <source>
        <dbReference type="ARBA" id="ARBA00023172"/>
    </source>
</evidence>
<reference evidence="7 8" key="1">
    <citation type="journal article" date="2019" name="Int. J. Syst. Evol. Microbiol.">
        <title>The Global Catalogue of Microorganisms (GCM) 10K type strain sequencing project: providing services to taxonomists for standard genome sequencing and annotation.</title>
        <authorList>
            <consortium name="The Broad Institute Genomics Platform"/>
            <consortium name="The Broad Institute Genome Sequencing Center for Infectious Disease"/>
            <person name="Wu L."/>
            <person name="Ma J."/>
        </authorList>
    </citation>
    <scope>NUCLEOTIDE SEQUENCE [LARGE SCALE GENOMIC DNA]</scope>
    <source>
        <strain evidence="7 8">CGMCC 1.12121</strain>
    </source>
</reference>
<dbReference type="Pfam" id="PF13495">
    <property type="entry name" value="Phage_int_SAM_4"/>
    <property type="match status" value="1"/>
</dbReference>
<feature type="domain" description="Core-binding (CB)" evidence="6">
    <location>
        <begin position="9"/>
        <end position="100"/>
    </location>
</feature>
<evidence type="ECO:0000256" key="2">
    <source>
        <dbReference type="ARBA" id="ARBA00023125"/>
    </source>
</evidence>
<dbReference type="InterPro" id="IPR044068">
    <property type="entry name" value="CB"/>
</dbReference>
<evidence type="ECO:0000256" key="4">
    <source>
        <dbReference type="PROSITE-ProRule" id="PRU01248"/>
    </source>
</evidence>
<keyword evidence="3" id="KW-0233">DNA recombination</keyword>
<feature type="domain" description="Tyr recombinase" evidence="5">
    <location>
        <begin position="123"/>
        <end position="355"/>
    </location>
</feature>
<dbReference type="PANTHER" id="PTHR30349">
    <property type="entry name" value="PHAGE INTEGRASE-RELATED"/>
    <property type="match status" value="1"/>
</dbReference>
<dbReference type="CDD" id="cd00397">
    <property type="entry name" value="DNA_BRE_C"/>
    <property type="match status" value="1"/>
</dbReference>
<accession>A0ABD6CN13</accession>
<dbReference type="Gene3D" id="1.10.443.10">
    <property type="entry name" value="Intergrase catalytic core"/>
    <property type="match status" value="1"/>
</dbReference>
<evidence type="ECO:0000313" key="8">
    <source>
        <dbReference type="Proteomes" id="UP001597085"/>
    </source>
</evidence>
<dbReference type="AlphaFoldDB" id="A0ABD6CN13"/>
<dbReference type="PANTHER" id="PTHR30349:SF92">
    <property type="entry name" value="SITE-SPECIFIC RECOMBINASE"/>
    <property type="match status" value="1"/>
</dbReference>
<keyword evidence="2 4" id="KW-0238">DNA-binding</keyword>
<name>A0ABD6CN13_9EURY</name>
<comment type="caution">
    <text evidence="7">The sequence shown here is derived from an EMBL/GenBank/DDBJ whole genome shotgun (WGS) entry which is preliminary data.</text>
</comment>
<dbReference type="GO" id="GO:0006310">
    <property type="term" value="P:DNA recombination"/>
    <property type="evidence" value="ECO:0007669"/>
    <property type="project" value="UniProtKB-KW"/>
</dbReference>
<proteinExistence type="predicted"/>
<dbReference type="SUPFAM" id="SSF56349">
    <property type="entry name" value="DNA breaking-rejoining enzymes"/>
    <property type="match status" value="1"/>
</dbReference>
<dbReference type="InterPro" id="IPR013762">
    <property type="entry name" value="Integrase-like_cat_sf"/>
</dbReference>
<evidence type="ECO:0000259" key="5">
    <source>
        <dbReference type="PROSITE" id="PS51898"/>
    </source>
</evidence>
<dbReference type="GO" id="GO:0003677">
    <property type="term" value="F:DNA binding"/>
    <property type="evidence" value="ECO:0007669"/>
    <property type="project" value="UniProtKB-UniRule"/>
</dbReference>
<keyword evidence="1" id="KW-0229">DNA integration</keyword>
<dbReference type="Gene3D" id="1.10.150.130">
    <property type="match status" value="1"/>
</dbReference>
<dbReference type="Pfam" id="PF00589">
    <property type="entry name" value="Phage_integrase"/>
    <property type="match status" value="1"/>
</dbReference>
<dbReference type="InterPro" id="IPR050090">
    <property type="entry name" value="Tyrosine_recombinase_XerCD"/>
</dbReference>
<evidence type="ECO:0000256" key="1">
    <source>
        <dbReference type="ARBA" id="ARBA00022908"/>
    </source>
</evidence>
<evidence type="ECO:0000259" key="6">
    <source>
        <dbReference type="PROSITE" id="PS51900"/>
    </source>
</evidence>
<dbReference type="PROSITE" id="PS51900">
    <property type="entry name" value="CB"/>
    <property type="match status" value="1"/>
</dbReference>
<dbReference type="GO" id="GO:0015074">
    <property type="term" value="P:DNA integration"/>
    <property type="evidence" value="ECO:0007669"/>
    <property type="project" value="UniProtKB-KW"/>
</dbReference>
<dbReference type="Proteomes" id="UP001597085">
    <property type="component" value="Unassembled WGS sequence"/>
</dbReference>
<protein>
    <submittedName>
        <fullName evidence="7">Tyrosine-type recombinase/integrase</fullName>
    </submittedName>
</protein>
<evidence type="ECO:0000313" key="7">
    <source>
        <dbReference type="EMBL" id="MFD1598813.1"/>
    </source>
</evidence>
<gene>
    <name evidence="7" type="ORF">ACFSBX_07560</name>
</gene>